<dbReference type="OrthoDB" id="3228563at2759"/>
<accession>A0A0C3LCJ6</accession>
<dbReference type="HOGENOM" id="CLU_1653430_0_0_1"/>
<keyword evidence="3" id="KW-1185">Reference proteome</keyword>
<evidence type="ECO:0000313" key="2">
    <source>
        <dbReference type="EMBL" id="KIO31643.1"/>
    </source>
</evidence>
<dbReference type="AlphaFoldDB" id="A0A0C3LCJ6"/>
<feature type="region of interest" description="Disordered" evidence="1">
    <location>
        <begin position="1"/>
        <end position="22"/>
    </location>
</feature>
<reference evidence="2 3" key="1">
    <citation type="submission" date="2014-04" db="EMBL/GenBank/DDBJ databases">
        <authorList>
            <consortium name="DOE Joint Genome Institute"/>
            <person name="Kuo A."/>
            <person name="Girlanda M."/>
            <person name="Perotto S."/>
            <person name="Kohler A."/>
            <person name="Nagy L.G."/>
            <person name="Floudas D."/>
            <person name="Copeland A."/>
            <person name="Barry K.W."/>
            <person name="Cichocki N."/>
            <person name="Veneault-Fourrey C."/>
            <person name="LaButti K."/>
            <person name="Lindquist E.A."/>
            <person name="Lipzen A."/>
            <person name="Lundell T."/>
            <person name="Morin E."/>
            <person name="Murat C."/>
            <person name="Sun H."/>
            <person name="Tunlid A."/>
            <person name="Henrissat B."/>
            <person name="Grigoriev I.V."/>
            <person name="Hibbett D.S."/>
            <person name="Martin F."/>
            <person name="Nordberg H.P."/>
            <person name="Cantor M.N."/>
            <person name="Hua S.X."/>
        </authorList>
    </citation>
    <scope>NUCLEOTIDE SEQUENCE [LARGE SCALE GENOMIC DNA]</scope>
    <source>
        <strain evidence="2 3">MUT 4182</strain>
    </source>
</reference>
<sequence>MDRPVPPQDDGPQVPVAVPPLPGPNVPPELLFKAQEKVRATIGLFHNKRDYTSVDLTREQGDLLEQSIHLTHSLLKQVAQNLVSFVLLAPDDERELNQVALAVVTLSDQAQLLQKQPPEKRFIIGLGDLNTYRQILMTFLTRVKSLQAEAPALQNAQVGS</sequence>
<dbReference type="Proteomes" id="UP000054248">
    <property type="component" value="Unassembled WGS sequence"/>
</dbReference>
<dbReference type="STRING" id="1051891.A0A0C3LCJ6"/>
<proteinExistence type="predicted"/>
<reference evidence="3" key="2">
    <citation type="submission" date="2015-01" db="EMBL/GenBank/DDBJ databases">
        <title>Evolutionary Origins and Diversification of the Mycorrhizal Mutualists.</title>
        <authorList>
            <consortium name="DOE Joint Genome Institute"/>
            <consortium name="Mycorrhizal Genomics Consortium"/>
            <person name="Kohler A."/>
            <person name="Kuo A."/>
            <person name="Nagy L.G."/>
            <person name="Floudas D."/>
            <person name="Copeland A."/>
            <person name="Barry K.W."/>
            <person name="Cichocki N."/>
            <person name="Veneault-Fourrey C."/>
            <person name="LaButti K."/>
            <person name="Lindquist E.A."/>
            <person name="Lipzen A."/>
            <person name="Lundell T."/>
            <person name="Morin E."/>
            <person name="Murat C."/>
            <person name="Riley R."/>
            <person name="Ohm R."/>
            <person name="Sun H."/>
            <person name="Tunlid A."/>
            <person name="Henrissat B."/>
            <person name="Grigoriev I.V."/>
            <person name="Hibbett D.S."/>
            <person name="Martin F."/>
        </authorList>
    </citation>
    <scope>NUCLEOTIDE SEQUENCE [LARGE SCALE GENOMIC DNA]</scope>
    <source>
        <strain evidence="3">MUT 4182</strain>
    </source>
</reference>
<evidence type="ECO:0000256" key="1">
    <source>
        <dbReference type="SAM" id="MobiDB-lite"/>
    </source>
</evidence>
<protein>
    <submittedName>
        <fullName evidence="2">Uncharacterized protein</fullName>
    </submittedName>
</protein>
<name>A0A0C3LCJ6_9AGAM</name>
<dbReference type="EMBL" id="KN822961">
    <property type="protein sequence ID" value="KIO31643.1"/>
    <property type="molecule type" value="Genomic_DNA"/>
</dbReference>
<gene>
    <name evidence="2" type="ORF">M407DRAFT_19382</name>
</gene>
<evidence type="ECO:0000313" key="3">
    <source>
        <dbReference type="Proteomes" id="UP000054248"/>
    </source>
</evidence>
<organism evidence="2 3">
    <name type="scientific">Tulasnella calospora MUT 4182</name>
    <dbReference type="NCBI Taxonomy" id="1051891"/>
    <lineage>
        <taxon>Eukaryota</taxon>
        <taxon>Fungi</taxon>
        <taxon>Dikarya</taxon>
        <taxon>Basidiomycota</taxon>
        <taxon>Agaricomycotina</taxon>
        <taxon>Agaricomycetes</taxon>
        <taxon>Cantharellales</taxon>
        <taxon>Tulasnellaceae</taxon>
        <taxon>Tulasnella</taxon>
    </lineage>
</organism>